<evidence type="ECO:0000256" key="3">
    <source>
        <dbReference type="ARBA" id="ARBA00022840"/>
    </source>
</evidence>
<dbReference type="EMBL" id="CBYB010000010">
    <property type="protein sequence ID" value="CDM60115.1"/>
    <property type="molecule type" value="Genomic_DNA"/>
</dbReference>
<evidence type="ECO:0000256" key="1">
    <source>
        <dbReference type="ARBA" id="ARBA00008059"/>
    </source>
</evidence>
<dbReference type="InterPro" id="IPR002611">
    <property type="entry name" value="IstB_ATP-bd"/>
</dbReference>
<evidence type="ECO:0000256" key="2">
    <source>
        <dbReference type="ARBA" id="ARBA00022741"/>
    </source>
</evidence>
<dbReference type="AlphaFoldDB" id="W6RIC1"/>
<dbReference type="InterPro" id="IPR027417">
    <property type="entry name" value="P-loop_NTPase"/>
</dbReference>
<proteinExistence type="inferred from homology"/>
<accession>W6RIC1</accession>
<dbReference type="Gene3D" id="3.40.50.300">
    <property type="entry name" value="P-loop containing nucleotide triphosphate hydrolases"/>
    <property type="match status" value="1"/>
</dbReference>
<dbReference type="SUPFAM" id="SSF52540">
    <property type="entry name" value="P-loop containing nucleoside triphosphate hydrolases"/>
    <property type="match status" value="1"/>
</dbReference>
<sequence>MLIHPTINMLRELGLHGMATAFQELDANQKRAASSTENGLRYCSNERPPCVARSVSKPAPGLRSFAMMQIENADFRAARGLDRNLFMTLAGCDWIRKHHSLLVTGPAGVGKSWLACALGHKACREDFSVAYHRVPRLFATLALARGDGRYGRILKSLAKTDLLILDDWGPEKLNDDQRRDLLEIIEDRYERRSTIVTSQVPLDRWWEIIGNPTLADAILDRLVHNAYRIDLIGESMRKQRSPMALETQQSLT</sequence>
<dbReference type="NCBIfam" id="NF038214">
    <property type="entry name" value="IS21_help_AAA"/>
    <property type="match status" value="1"/>
</dbReference>
<dbReference type="InterPro" id="IPR047661">
    <property type="entry name" value="IstB"/>
</dbReference>
<geneLocation type="plasmid" evidence="5">
    <name>pLPU83b</name>
</geneLocation>
<dbReference type="SMART" id="SM00382">
    <property type="entry name" value="AAA"/>
    <property type="match status" value="1"/>
</dbReference>
<keyword evidence="6" id="KW-1185">Reference proteome</keyword>
<dbReference type="PIRSF" id="PIRSF003073">
    <property type="entry name" value="DNAC_TnpB_IstB"/>
    <property type="match status" value="1"/>
</dbReference>
<reference evidence="5" key="1">
    <citation type="submission" date="2013-11" db="EMBL/GenBank/DDBJ databases">
        <title>Draft genome sequence of the broad-host-range Rhizobium sp. LPU83 strain, a member of the low-genetic diversity Oregon-like Rhizobium sp. group.</title>
        <authorList>
            <person name="Wibberg D."/>
            <person name="Puehler A."/>
            <person name="Schlueter A."/>
        </authorList>
    </citation>
    <scope>NUCLEOTIDE SEQUENCE [LARGE SCALE GENOMIC DNA]</scope>
    <source>
        <strain evidence="5">LPU83</strain>
        <plasmid evidence="5">pLPU83b</plasmid>
    </source>
</reference>
<name>W6RIC1_9HYPH</name>
<evidence type="ECO:0000313" key="5">
    <source>
        <dbReference type="EMBL" id="CDM60115.1"/>
    </source>
</evidence>
<dbReference type="Pfam" id="PF01695">
    <property type="entry name" value="IstB_IS21"/>
    <property type="match status" value="1"/>
</dbReference>
<keyword evidence="3 5" id="KW-0067">ATP-binding</keyword>
<comment type="caution">
    <text evidence="5">The sequence shown here is derived from an EMBL/GenBank/DDBJ whole genome shotgun (WGS) entry which is preliminary data.</text>
</comment>
<keyword evidence="5" id="KW-0614">Plasmid</keyword>
<comment type="similarity">
    <text evidence="1">Belongs to the IS21/IS1162 putative ATP-binding protein family.</text>
</comment>
<dbReference type="PANTHER" id="PTHR30050:SF4">
    <property type="entry name" value="ATP-BINDING PROTEIN RV3427C IN INSERTION SEQUENCE-RELATED"/>
    <property type="match status" value="1"/>
</dbReference>
<dbReference type="PANTHER" id="PTHR30050">
    <property type="entry name" value="CHROMOSOMAL REPLICATION INITIATOR PROTEIN DNAA"/>
    <property type="match status" value="1"/>
</dbReference>
<dbReference type="RefSeq" id="WP_231052394.1">
    <property type="nucleotide sequence ID" value="NZ_ATTO01000092.1"/>
</dbReference>
<dbReference type="Proteomes" id="UP000019443">
    <property type="component" value="Unassembled WGS sequence"/>
</dbReference>
<dbReference type="FunFam" id="3.40.50.300:FF:001361">
    <property type="entry name" value="AAA family ATPase"/>
    <property type="match status" value="1"/>
</dbReference>
<keyword evidence="2" id="KW-0547">Nucleotide-binding</keyword>
<evidence type="ECO:0000313" key="6">
    <source>
        <dbReference type="Proteomes" id="UP000019443"/>
    </source>
</evidence>
<dbReference type="CDD" id="cd00009">
    <property type="entry name" value="AAA"/>
    <property type="match status" value="1"/>
</dbReference>
<dbReference type="InterPro" id="IPR003593">
    <property type="entry name" value="AAA+_ATPase"/>
</dbReference>
<feature type="domain" description="AAA+ ATPase" evidence="4">
    <location>
        <begin position="97"/>
        <end position="230"/>
    </location>
</feature>
<dbReference type="GO" id="GO:0006260">
    <property type="term" value="P:DNA replication"/>
    <property type="evidence" value="ECO:0007669"/>
    <property type="project" value="TreeGrafter"/>
</dbReference>
<protein>
    <submittedName>
        <fullName evidence="5">Insertion sequence ATP-binding protein y4pL</fullName>
    </submittedName>
</protein>
<dbReference type="InterPro" id="IPR028350">
    <property type="entry name" value="DNAC/IstB-like"/>
</dbReference>
<gene>
    <name evidence="5" type="ORF">LPU83_pLPU83b_0119</name>
</gene>
<dbReference type="GO" id="GO:0005524">
    <property type="term" value="F:ATP binding"/>
    <property type="evidence" value="ECO:0007669"/>
    <property type="project" value="UniProtKB-KW"/>
</dbReference>
<organism evidence="5 6">
    <name type="scientific">Rhizobium favelukesii</name>
    <dbReference type="NCBI Taxonomy" id="348824"/>
    <lineage>
        <taxon>Bacteria</taxon>
        <taxon>Pseudomonadati</taxon>
        <taxon>Pseudomonadota</taxon>
        <taxon>Alphaproteobacteria</taxon>
        <taxon>Hyphomicrobiales</taxon>
        <taxon>Rhizobiaceae</taxon>
        <taxon>Rhizobium/Agrobacterium group</taxon>
        <taxon>Rhizobium</taxon>
    </lineage>
</organism>
<evidence type="ECO:0000259" key="4">
    <source>
        <dbReference type="SMART" id="SM00382"/>
    </source>
</evidence>